<organism evidence="1 2">
    <name type="scientific">Candidatus Sulfotelmatobacter kueseliae</name>
    <dbReference type="NCBI Taxonomy" id="2042962"/>
    <lineage>
        <taxon>Bacteria</taxon>
        <taxon>Pseudomonadati</taxon>
        <taxon>Acidobacteriota</taxon>
        <taxon>Terriglobia</taxon>
        <taxon>Terriglobales</taxon>
        <taxon>Candidatus Korobacteraceae</taxon>
        <taxon>Candidatus Sulfotelmatobacter</taxon>
    </lineage>
</organism>
<dbReference type="EMBL" id="OMOD01000015">
    <property type="protein sequence ID" value="SPF33012.1"/>
    <property type="molecule type" value="Genomic_DNA"/>
</dbReference>
<gene>
    <name evidence="1" type="ORF">SBA1_1110012</name>
</gene>
<protein>
    <submittedName>
        <fullName evidence="1">Uncharacterized protein</fullName>
    </submittedName>
</protein>
<accession>A0A2U3K005</accession>
<evidence type="ECO:0000313" key="1">
    <source>
        <dbReference type="EMBL" id="SPF33012.1"/>
    </source>
</evidence>
<dbReference type="Proteomes" id="UP000238701">
    <property type="component" value="Unassembled WGS sequence"/>
</dbReference>
<reference evidence="2" key="1">
    <citation type="submission" date="2018-02" db="EMBL/GenBank/DDBJ databases">
        <authorList>
            <person name="Hausmann B."/>
        </authorList>
    </citation>
    <scope>NUCLEOTIDE SEQUENCE [LARGE SCALE GENOMIC DNA]</scope>
    <source>
        <strain evidence="2">Peat soil MAG SbA1</strain>
    </source>
</reference>
<sequence length="35" mass="3647">MTDAEVESGGNPIFPSGLNLNALAREAELDTSDPD</sequence>
<proteinExistence type="predicted"/>
<evidence type="ECO:0000313" key="2">
    <source>
        <dbReference type="Proteomes" id="UP000238701"/>
    </source>
</evidence>
<dbReference type="AlphaFoldDB" id="A0A2U3K005"/>
<name>A0A2U3K005_9BACT</name>